<dbReference type="RefSeq" id="WP_198660914.1">
    <property type="nucleotide sequence ID" value="NZ_CP059488.1"/>
</dbReference>
<evidence type="ECO:0000313" key="2">
    <source>
        <dbReference type="Proteomes" id="UP000595420"/>
    </source>
</evidence>
<protein>
    <submittedName>
        <fullName evidence="1">Uncharacterized protein</fullName>
    </submittedName>
</protein>
<evidence type="ECO:0000313" key="1">
    <source>
        <dbReference type="EMBL" id="QQD73363.1"/>
    </source>
</evidence>
<accession>A0A7T4WF03</accession>
<dbReference type="AlphaFoldDB" id="A0A7T4WF03"/>
<organism evidence="1 2">
    <name type="scientific">Acidithiobacillus ferrivorans</name>
    <dbReference type="NCBI Taxonomy" id="160808"/>
    <lineage>
        <taxon>Bacteria</taxon>
        <taxon>Pseudomonadati</taxon>
        <taxon>Pseudomonadota</taxon>
        <taxon>Acidithiobacillia</taxon>
        <taxon>Acidithiobacillales</taxon>
        <taxon>Acidithiobacillaceae</taxon>
        <taxon>Acidithiobacillus</taxon>
    </lineage>
</organism>
<reference evidence="1 2" key="1">
    <citation type="submission" date="2020-07" db="EMBL/GenBank/DDBJ databases">
        <title>Complete genome sequence analysis of Acidithiobacillus ferrivorans XJFY6S-08 reveals extreme environmental adaptation to alpine acid mine drainage.</title>
        <authorList>
            <person name="Yan L."/>
            <person name="Ni Y."/>
        </authorList>
    </citation>
    <scope>NUCLEOTIDE SEQUENCE [LARGE SCALE GENOMIC DNA]</scope>
    <source>
        <strain evidence="1 2">XJFY6S-08</strain>
    </source>
</reference>
<dbReference type="EMBL" id="CP059488">
    <property type="protein sequence ID" value="QQD73363.1"/>
    <property type="molecule type" value="Genomic_DNA"/>
</dbReference>
<name>A0A7T4WF03_9PROT</name>
<sequence>MVDLMADFRSMGQQHHMSAIFRSMILSMRNAGGDGRANARVDYFIMGTPEFDSSSAKIVNFVTSPQHS</sequence>
<gene>
    <name evidence="1" type="ORF">H2515_03435</name>
</gene>
<proteinExistence type="predicted"/>
<dbReference type="Proteomes" id="UP000595420">
    <property type="component" value="Chromosome"/>
</dbReference>